<evidence type="ECO:0000259" key="2">
    <source>
        <dbReference type="Pfam" id="PF15733"/>
    </source>
</evidence>
<feature type="region of interest" description="Disordered" evidence="1">
    <location>
        <begin position="192"/>
        <end position="215"/>
    </location>
</feature>
<dbReference type="EMBL" id="WNYA01000005">
    <property type="protein sequence ID" value="KAG8573339.1"/>
    <property type="molecule type" value="Genomic_DNA"/>
</dbReference>
<comment type="caution">
    <text evidence="3">The sequence shown here is derived from an EMBL/GenBank/DDBJ whole genome shotgun (WGS) entry which is preliminary data.</text>
</comment>
<evidence type="ECO:0000256" key="1">
    <source>
        <dbReference type="SAM" id="MobiDB-lite"/>
    </source>
</evidence>
<organism evidence="3 4">
    <name type="scientific">Engystomops pustulosus</name>
    <name type="common">Tungara frog</name>
    <name type="synonym">Physalaemus pustulosus</name>
    <dbReference type="NCBI Taxonomy" id="76066"/>
    <lineage>
        <taxon>Eukaryota</taxon>
        <taxon>Metazoa</taxon>
        <taxon>Chordata</taxon>
        <taxon>Craniata</taxon>
        <taxon>Vertebrata</taxon>
        <taxon>Euteleostomi</taxon>
        <taxon>Amphibia</taxon>
        <taxon>Batrachia</taxon>
        <taxon>Anura</taxon>
        <taxon>Neobatrachia</taxon>
        <taxon>Hyloidea</taxon>
        <taxon>Leptodactylidae</taxon>
        <taxon>Leiuperinae</taxon>
        <taxon>Engystomops</taxon>
    </lineage>
</organism>
<dbReference type="PANTHER" id="PTHR36290">
    <property type="entry name" value="RIKEN CDNA D630039A03 GENE"/>
    <property type="match status" value="1"/>
</dbReference>
<dbReference type="AlphaFoldDB" id="A0AAV7BLG1"/>
<dbReference type="Proteomes" id="UP000824782">
    <property type="component" value="Unassembled WGS sequence"/>
</dbReference>
<accession>A0AAV7BLG1</accession>
<evidence type="ECO:0000313" key="3">
    <source>
        <dbReference type="EMBL" id="KAG8573339.1"/>
    </source>
</evidence>
<evidence type="ECO:0000313" key="4">
    <source>
        <dbReference type="Proteomes" id="UP000824782"/>
    </source>
</evidence>
<feature type="compositionally biased region" description="Polar residues" evidence="1">
    <location>
        <begin position="192"/>
        <end position="201"/>
    </location>
</feature>
<dbReference type="InterPro" id="IPR032738">
    <property type="entry name" value="Tbc1d30_C"/>
</dbReference>
<feature type="domain" description="TBC1" evidence="2">
    <location>
        <begin position="70"/>
        <end position="158"/>
    </location>
</feature>
<sequence length="268" mass="30587">MVPLLMPSQVVFQQHASGVGEMGLCCGCLEQFSLWEQMAKAYKYMCEILPVTHTDKDPADRTRKLSKMDIHRLEEQYNGIKQKLQTHIIVFKSGDNDLILKEPDVNTVQVNAIVGKHKAFKEHLPVKEVTLELSNKNYLKDRNGTWHAHLNIHRMVQLNGEPAPVMNPPDHDRDINKAVLFERLLNSESHPINIPAPSTKQIGDHHSISSFRRKSSLKNPIPSSWSQYPFPSSKPTSPTEKLVYYPFPQKKNPRISEAARKLGLYVTH</sequence>
<dbReference type="PANTHER" id="PTHR36290:SF1">
    <property type="entry name" value="RIKEN CDNA D630039A03 GENE"/>
    <property type="match status" value="1"/>
</dbReference>
<keyword evidence="4" id="KW-1185">Reference proteome</keyword>
<protein>
    <recommendedName>
        <fullName evidence="2">TBC1 domain-containing protein</fullName>
    </recommendedName>
</protein>
<name>A0AAV7BLG1_ENGPU</name>
<gene>
    <name evidence="3" type="ORF">GDO81_012364</name>
</gene>
<dbReference type="Pfam" id="PF15733">
    <property type="entry name" value="DUF4682"/>
    <property type="match status" value="1"/>
</dbReference>
<reference evidence="3" key="1">
    <citation type="thesis" date="2020" institute="ProQuest LLC" country="789 East Eisenhower Parkway, Ann Arbor, MI, USA">
        <title>Comparative Genomics and Chromosome Evolution.</title>
        <authorList>
            <person name="Mudd A.B."/>
        </authorList>
    </citation>
    <scope>NUCLEOTIDE SEQUENCE</scope>
    <source>
        <strain evidence="3">237g6f4</strain>
        <tissue evidence="3">Blood</tissue>
    </source>
</reference>
<proteinExistence type="predicted"/>